<evidence type="ECO:0000313" key="8">
    <source>
        <dbReference type="Proteomes" id="UP000672602"/>
    </source>
</evidence>
<organism evidence="7 8">
    <name type="scientific">Marivibrio halodurans</name>
    <dbReference type="NCBI Taxonomy" id="2039722"/>
    <lineage>
        <taxon>Bacteria</taxon>
        <taxon>Pseudomonadati</taxon>
        <taxon>Pseudomonadota</taxon>
        <taxon>Alphaproteobacteria</taxon>
        <taxon>Rhodospirillales</taxon>
        <taxon>Rhodospirillaceae</taxon>
        <taxon>Marivibrio</taxon>
    </lineage>
</organism>
<feature type="domain" description="Helicase C-terminal" evidence="6">
    <location>
        <begin position="167"/>
        <end position="320"/>
    </location>
</feature>
<evidence type="ECO:0000256" key="4">
    <source>
        <dbReference type="ARBA" id="ARBA00022840"/>
    </source>
</evidence>
<feature type="compositionally biased region" description="Gly residues" evidence="5">
    <location>
        <begin position="920"/>
        <end position="931"/>
    </location>
</feature>
<dbReference type="InterPro" id="IPR027417">
    <property type="entry name" value="P-loop_NTPase"/>
</dbReference>
<accession>A0A8J7S3G5</accession>
<dbReference type="InterPro" id="IPR055206">
    <property type="entry name" value="DEXQc_SUV3"/>
</dbReference>
<keyword evidence="8" id="KW-1185">Reference proteome</keyword>
<evidence type="ECO:0000256" key="3">
    <source>
        <dbReference type="ARBA" id="ARBA00022806"/>
    </source>
</evidence>
<dbReference type="GO" id="GO:0005524">
    <property type="term" value="F:ATP binding"/>
    <property type="evidence" value="ECO:0007669"/>
    <property type="project" value="UniProtKB-KW"/>
</dbReference>
<dbReference type="PROSITE" id="PS51194">
    <property type="entry name" value="HELICASE_CTER"/>
    <property type="match status" value="1"/>
</dbReference>
<feature type="compositionally biased region" description="Basic and acidic residues" evidence="5">
    <location>
        <begin position="864"/>
        <end position="880"/>
    </location>
</feature>
<protein>
    <recommendedName>
        <fullName evidence="6">Helicase C-terminal domain-containing protein</fullName>
    </recommendedName>
</protein>
<dbReference type="SUPFAM" id="SSF52540">
    <property type="entry name" value="P-loop containing nucleoside triphosphate hydrolases"/>
    <property type="match status" value="2"/>
</dbReference>
<dbReference type="EMBL" id="JAGMWN010000006">
    <property type="protein sequence ID" value="MBP5858014.1"/>
    <property type="molecule type" value="Genomic_DNA"/>
</dbReference>
<evidence type="ECO:0000259" key="6">
    <source>
        <dbReference type="PROSITE" id="PS51194"/>
    </source>
</evidence>
<feature type="compositionally biased region" description="Basic residues" evidence="5">
    <location>
        <begin position="849"/>
        <end position="859"/>
    </location>
</feature>
<dbReference type="GO" id="GO:0016787">
    <property type="term" value="F:hydrolase activity"/>
    <property type="evidence" value="ECO:0007669"/>
    <property type="project" value="UniProtKB-KW"/>
</dbReference>
<dbReference type="RefSeq" id="WP_210682599.1">
    <property type="nucleotide sequence ID" value="NZ_JAGMWN010000006.1"/>
</dbReference>
<keyword evidence="2" id="KW-0378">Hydrolase</keyword>
<keyword evidence="1" id="KW-0547">Nucleotide-binding</keyword>
<dbReference type="GO" id="GO:0004386">
    <property type="term" value="F:helicase activity"/>
    <property type="evidence" value="ECO:0007669"/>
    <property type="project" value="UniProtKB-KW"/>
</dbReference>
<evidence type="ECO:0000256" key="2">
    <source>
        <dbReference type="ARBA" id="ARBA00022801"/>
    </source>
</evidence>
<dbReference type="Pfam" id="PF00271">
    <property type="entry name" value="Helicase_C"/>
    <property type="match status" value="1"/>
</dbReference>
<evidence type="ECO:0000256" key="1">
    <source>
        <dbReference type="ARBA" id="ARBA00022741"/>
    </source>
</evidence>
<dbReference type="InterPro" id="IPR001650">
    <property type="entry name" value="Helicase_C-like"/>
</dbReference>
<dbReference type="Gene3D" id="3.40.50.300">
    <property type="entry name" value="P-loop containing nucleotide triphosphate hydrolases"/>
    <property type="match status" value="2"/>
</dbReference>
<keyword evidence="4" id="KW-0067">ATP-binding</keyword>
<dbReference type="Pfam" id="PF22527">
    <property type="entry name" value="DEXQc_Suv3"/>
    <property type="match status" value="1"/>
</dbReference>
<gene>
    <name evidence="7" type="ORF">KAJ83_13430</name>
</gene>
<proteinExistence type="predicted"/>
<evidence type="ECO:0000313" key="7">
    <source>
        <dbReference type="EMBL" id="MBP5858014.1"/>
    </source>
</evidence>
<reference evidence="7" key="1">
    <citation type="submission" date="2021-04" db="EMBL/GenBank/DDBJ databases">
        <authorList>
            <person name="Zhang D.-C."/>
        </authorList>
    </citation>
    <scope>NUCLEOTIDE SEQUENCE</scope>
    <source>
        <strain evidence="7">CGMCC 1.15697</strain>
    </source>
</reference>
<name>A0A8J7S3G5_9PROT</name>
<comment type="caution">
    <text evidence="7">The sequence shown here is derived from an EMBL/GenBank/DDBJ whole genome shotgun (WGS) entry which is preliminary data.</text>
</comment>
<keyword evidence="3" id="KW-0347">Helicase</keyword>
<feature type="region of interest" description="Disordered" evidence="5">
    <location>
        <begin position="809"/>
        <end position="931"/>
    </location>
</feature>
<evidence type="ECO:0000256" key="5">
    <source>
        <dbReference type="SAM" id="MobiDB-lite"/>
    </source>
</evidence>
<dbReference type="InterPro" id="IPR050699">
    <property type="entry name" value="RNA-DNA_Helicase"/>
</dbReference>
<dbReference type="PANTHER" id="PTHR12131">
    <property type="entry name" value="ATP-DEPENDENT RNA AND DNA HELICASE"/>
    <property type="match status" value="1"/>
</dbReference>
<dbReference type="SMART" id="SM00490">
    <property type="entry name" value="HELICc"/>
    <property type="match status" value="1"/>
</dbReference>
<dbReference type="Proteomes" id="UP000672602">
    <property type="component" value="Unassembled WGS sequence"/>
</dbReference>
<sequence length="931" mass="101448">MTPPSDAYAMPRYDPARGDVRAVLGPTNTGKTYLAMERLRAHATGMIGFPLRLLARENYDRLVELEGRASVALITGEEKIVPPRPRWWICTVEAMPLETAVDFLAVDEIQLCADPERGHVFTDRLLHARGREETMFLGAEAMADLIRALAPEARIETRPRLSTLTWAGTRKLNRLPRRSAVVAFSVDQVYRTAEAVRRQRGGTAVVLGALSPRTRNAQVQMYQEGEVDYLVATDAIGMGLNMDVDHVAFAGLTKFDGMRRRPLTAPEIGQIAGRAGRHMNDGTFGVTGDARPPDEEVIRQIEGHAFPALTKVSWRNRTLDFASPGRLMQSLTQAPPRAELVRARDADDQLALAALMRDEGVMARAASRDRVRLLWEVCQIPDFRKVMPDHHAQLLGQVFTHLVDRDGGRLPEDWVRAQIERLDRAEGDIDTLTARLAHVRTWTYVTHRADWVPDCAHWQARARAIEDTLSDALHDRLTDRFVDRRAASLSRGMDSAEGLLSAVTPKGEVVVEGHVVGRMEGLRFTPHDPADLREAKRLAAAAHRALREEAGPRVARLAAADDSAFGMEPDGRITWGGRAIARVARGTTPLAPVVRLAPTDLNDRTLEDRVKARLQGFLDRFLARRLAPVLIPPDRGGEAALSADDAPARGLLYRLREGLGAVARSEARDQIDALSPAGRKALAAAGIRFGTEAVYWHGALAPKAMRAKAILWAAWHDRPTPEVPNEPAPVLEAARFPADAWEALGYRVRGPLALRLDRGERLAALLRRRAKAGPVALDAALLQELGGADSAAGTVDRDVADGVLRAFGFKPAKTGPENEQGEATGGAAPPLYDPPGRMRRPAKGDKTARKATGKTKASKGAKGGKPDAKQPNAKRSEPKRGATKRSGAQKAGKKTAPARAPRRESPVNPDSPFAILRDLVGGGSGGGSRRR</sequence>
<dbReference type="PANTHER" id="PTHR12131:SF1">
    <property type="entry name" value="ATP-DEPENDENT RNA HELICASE SUPV3L1, MITOCHONDRIAL-RELATED"/>
    <property type="match status" value="1"/>
</dbReference>
<dbReference type="AlphaFoldDB" id="A0A8J7S3G5"/>